<dbReference type="Proteomes" id="UP001564626">
    <property type="component" value="Unassembled WGS sequence"/>
</dbReference>
<evidence type="ECO:0000256" key="6">
    <source>
        <dbReference type="SAM" id="MobiDB-lite"/>
    </source>
</evidence>
<evidence type="ECO:0000256" key="7">
    <source>
        <dbReference type="SAM" id="Phobius"/>
    </source>
</evidence>
<feature type="domain" description="Major facilitator superfamily (MFS) profile" evidence="8">
    <location>
        <begin position="4"/>
        <end position="378"/>
    </location>
</feature>
<feature type="region of interest" description="Disordered" evidence="6">
    <location>
        <begin position="380"/>
        <end position="409"/>
    </location>
</feature>
<evidence type="ECO:0000259" key="8">
    <source>
        <dbReference type="PROSITE" id="PS50850"/>
    </source>
</evidence>
<evidence type="ECO:0000256" key="2">
    <source>
        <dbReference type="ARBA" id="ARBA00022475"/>
    </source>
</evidence>
<evidence type="ECO:0000256" key="3">
    <source>
        <dbReference type="ARBA" id="ARBA00022692"/>
    </source>
</evidence>
<evidence type="ECO:0000256" key="1">
    <source>
        <dbReference type="ARBA" id="ARBA00004651"/>
    </source>
</evidence>
<keyword evidence="2" id="KW-1003">Cell membrane</keyword>
<feature type="transmembrane region" description="Helical" evidence="7">
    <location>
        <begin position="354"/>
        <end position="375"/>
    </location>
</feature>
<dbReference type="PANTHER" id="PTHR43124">
    <property type="entry name" value="PURINE EFFLUX PUMP PBUE"/>
    <property type="match status" value="1"/>
</dbReference>
<keyword evidence="5 7" id="KW-0472">Membrane</keyword>
<feature type="transmembrane region" description="Helical" evidence="7">
    <location>
        <begin position="128"/>
        <end position="146"/>
    </location>
</feature>
<dbReference type="PROSITE" id="PS50850">
    <property type="entry name" value="MFS"/>
    <property type="match status" value="1"/>
</dbReference>
<gene>
    <name evidence="9" type="ORF">AB8O55_09300</name>
</gene>
<dbReference type="CDD" id="cd17324">
    <property type="entry name" value="MFS_NepI_like"/>
    <property type="match status" value="1"/>
</dbReference>
<dbReference type="RefSeq" id="WP_345359454.1">
    <property type="nucleotide sequence ID" value="NZ_BAABII010000004.1"/>
</dbReference>
<dbReference type="EMBL" id="JBGEHV010000012">
    <property type="protein sequence ID" value="MEY8039591.1"/>
    <property type="molecule type" value="Genomic_DNA"/>
</dbReference>
<organism evidence="9 10">
    <name type="scientific">Saccharopolyspora cebuensis</name>
    <dbReference type="NCBI Taxonomy" id="418759"/>
    <lineage>
        <taxon>Bacteria</taxon>
        <taxon>Bacillati</taxon>
        <taxon>Actinomycetota</taxon>
        <taxon>Actinomycetes</taxon>
        <taxon>Pseudonocardiales</taxon>
        <taxon>Pseudonocardiaceae</taxon>
        <taxon>Saccharopolyspora</taxon>
    </lineage>
</organism>
<comment type="caution">
    <text evidence="9">The sequence shown here is derived from an EMBL/GenBank/DDBJ whole genome shotgun (WGS) entry which is preliminary data.</text>
</comment>
<comment type="subcellular location">
    <subcellularLocation>
        <location evidence="1">Cell membrane</location>
        <topology evidence="1">Multi-pass membrane protein</topology>
    </subcellularLocation>
</comment>
<feature type="transmembrane region" description="Helical" evidence="7">
    <location>
        <begin position="321"/>
        <end position="342"/>
    </location>
</feature>
<feature type="transmembrane region" description="Helical" evidence="7">
    <location>
        <begin position="158"/>
        <end position="178"/>
    </location>
</feature>
<protein>
    <submittedName>
        <fullName evidence="9">MFS transporter</fullName>
    </submittedName>
</protein>
<sequence>MSFRLLVLAVGTFVINTGSYLVAGVLPAIAGQVDVPVTTAGQLVTVHALTYAISAPLLSTAVGRVERRRVLRLSLALFVVGNIATALAPDFGSLTAARVLGALGAALFTPTAVVIAADLVPLERRGRAVSMVLAGLTLATVIGVPLGVLGEPLLGYRGLFWCVAVLGLLAAVLLRVLPEVPAPAPVDGRKRLAVLRGRTVRLVLAVSALASLADFAAYTYAAPMLSELTGAGAGALSALLFGYGVAGAMGNAVVGRLTDRFGSGVGIVASLVALATGLVLLPVAAGSAVATVVVLVLWGLGGWGIMPAVQHRLLDAAPGSASVLIAVNSSALYLGMGLGGMAGGAVAGQWGWGALGPASGAVAVLALALFGHLVLRAAPTPEPAAEPTPESTPESNWLSGSGAAADAPR</sequence>
<dbReference type="InterPro" id="IPR036259">
    <property type="entry name" value="MFS_trans_sf"/>
</dbReference>
<feature type="transmembrane region" description="Helical" evidence="7">
    <location>
        <begin position="37"/>
        <end position="58"/>
    </location>
</feature>
<proteinExistence type="predicted"/>
<feature type="transmembrane region" description="Helical" evidence="7">
    <location>
        <begin position="233"/>
        <end position="254"/>
    </location>
</feature>
<feature type="transmembrane region" description="Helical" evidence="7">
    <location>
        <begin position="199"/>
        <end position="221"/>
    </location>
</feature>
<dbReference type="Gene3D" id="1.20.1250.20">
    <property type="entry name" value="MFS general substrate transporter like domains"/>
    <property type="match status" value="1"/>
</dbReference>
<accession>A0ABV4CF21</accession>
<keyword evidence="3 7" id="KW-0812">Transmembrane</keyword>
<feature type="transmembrane region" description="Helical" evidence="7">
    <location>
        <begin position="70"/>
        <end position="89"/>
    </location>
</feature>
<dbReference type="SUPFAM" id="SSF103473">
    <property type="entry name" value="MFS general substrate transporter"/>
    <property type="match status" value="1"/>
</dbReference>
<name>A0ABV4CF21_9PSEU</name>
<keyword evidence="10" id="KW-1185">Reference proteome</keyword>
<keyword evidence="4 7" id="KW-1133">Transmembrane helix</keyword>
<evidence type="ECO:0000256" key="5">
    <source>
        <dbReference type="ARBA" id="ARBA00023136"/>
    </source>
</evidence>
<reference evidence="9 10" key="1">
    <citation type="submission" date="2024-08" db="EMBL/GenBank/DDBJ databases">
        <title>Genome mining of Saccharopolyspora cebuensis PGLac3 from Nigerian medicinal plant.</title>
        <authorList>
            <person name="Ezeobiora C.E."/>
            <person name="Igbokwe N.H."/>
            <person name="Amin D.H."/>
            <person name="Mendie U.E."/>
        </authorList>
    </citation>
    <scope>NUCLEOTIDE SEQUENCE [LARGE SCALE GENOMIC DNA]</scope>
    <source>
        <strain evidence="9 10">PGLac3</strain>
    </source>
</reference>
<feature type="transmembrane region" description="Helical" evidence="7">
    <location>
        <begin position="261"/>
        <end position="281"/>
    </location>
</feature>
<feature type="transmembrane region" description="Helical" evidence="7">
    <location>
        <begin position="287"/>
        <end position="309"/>
    </location>
</feature>
<dbReference type="Pfam" id="PF07690">
    <property type="entry name" value="MFS_1"/>
    <property type="match status" value="1"/>
</dbReference>
<dbReference type="InterPro" id="IPR011701">
    <property type="entry name" value="MFS"/>
</dbReference>
<evidence type="ECO:0000313" key="9">
    <source>
        <dbReference type="EMBL" id="MEY8039591.1"/>
    </source>
</evidence>
<feature type="transmembrane region" description="Helical" evidence="7">
    <location>
        <begin position="95"/>
        <end position="116"/>
    </location>
</feature>
<evidence type="ECO:0000313" key="10">
    <source>
        <dbReference type="Proteomes" id="UP001564626"/>
    </source>
</evidence>
<dbReference type="InterPro" id="IPR020846">
    <property type="entry name" value="MFS_dom"/>
</dbReference>
<evidence type="ECO:0000256" key="4">
    <source>
        <dbReference type="ARBA" id="ARBA00022989"/>
    </source>
</evidence>
<dbReference type="InterPro" id="IPR050189">
    <property type="entry name" value="MFS_Efflux_Transporters"/>
</dbReference>
<dbReference type="PANTHER" id="PTHR43124:SF10">
    <property type="entry name" value="PURINE EFFLUX PUMP PBUE"/>
    <property type="match status" value="1"/>
</dbReference>